<dbReference type="SUPFAM" id="SSF49599">
    <property type="entry name" value="TRAF domain-like"/>
    <property type="match status" value="1"/>
</dbReference>
<reference evidence="3 4" key="1">
    <citation type="submission" date="2019-11" db="EMBL/GenBank/DDBJ databases">
        <title>Whole genome sequence of Oryza granulata.</title>
        <authorList>
            <person name="Li W."/>
        </authorList>
    </citation>
    <scope>NUCLEOTIDE SEQUENCE [LARGE SCALE GENOMIC DNA]</scope>
    <source>
        <strain evidence="4">cv. Menghai</strain>
        <tissue evidence="3">Leaf</tissue>
    </source>
</reference>
<dbReference type="Pfam" id="PF22486">
    <property type="entry name" value="MATH_2"/>
    <property type="match status" value="1"/>
</dbReference>
<sequence>MAASSSSPLLRRATTRTASSCTTETTRGTHVFTVNEHSLQGVDAVGKDKFIRSAAFDVGGFDWCVRYYPSDGNPDSDEDYVSVYLELMTKDAEVKTIYDIRLLDQYTGLSCVLIKTRNSTQKVLNTTTFDSQNITSGFKNFMKRSELETSVYVRDDRLMIECNLTVIKPSLVKTEEKATMPGDIVQFQVPPTTLANDFGKFLEAKVRVKVCVGC</sequence>
<comment type="caution">
    <text evidence="3">The sequence shown here is derived from an EMBL/GenBank/DDBJ whole genome shotgun (WGS) entry which is preliminary data.</text>
</comment>
<name>A0A6G1CJ15_9ORYZ</name>
<feature type="region of interest" description="Disordered" evidence="1">
    <location>
        <begin position="1"/>
        <end position="22"/>
    </location>
</feature>
<feature type="domain" description="MATH" evidence="2">
    <location>
        <begin position="27"/>
        <end position="164"/>
    </location>
</feature>
<protein>
    <recommendedName>
        <fullName evidence="2">MATH domain-containing protein</fullName>
    </recommendedName>
</protein>
<dbReference type="PROSITE" id="PS50144">
    <property type="entry name" value="MATH"/>
    <property type="match status" value="1"/>
</dbReference>
<evidence type="ECO:0000256" key="1">
    <source>
        <dbReference type="SAM" id="MobiDB-lite"/>
    </source>
</evidence>
<dbReference type="InterPro" id="IPR008974">
    <property type="entry name" value="TRAF-like"/>
</dbReference>
<dbReference type="Gene3D" id="2.60.210.10">
    <property type="entry name" value="Apoptosis, Tumor Necrosis Factor Receptor Associated Protein 2, Chain A"/>
    <property type="match status" value="1"/>
</dbReference>
<organism evidence="3 4">
    <name type="scientific">Oryza meyeriana var. granulata</name>
    <dbReference type="NCBI Taxonomy" id="110450"/>
    <lineage>
        <taxon>Eukaryota</taxon>
        <taxon>Viridiplantae</taxon>
        <taxon>Streptophyta</taxon>
        <taxon>Embryophyta</taxon>
        <taxon>Tracheophyta</taxon>
        <taxon>Spermatophyta</taxon>
        <taxon>Magnoliopsida</taxon>
        <taxon>Liliopsida</taxon>
        <taxon>Poales</taxon>
        <taxon>Poaceae</taxon>
        <taxon>BOP clade</taxon>
        <taxon>Oryzoideae</taxon>
        <taxon>Oryzeae</taxon>
        <taxon>Oryzinae</taxon>
        <taxon>Oryza</taxon>
        <taxon>Oryza meyeriana</taxon>
    </lineage>
</organism>
<dbReference type="Proteomes" id="UP000479710">
    <property type="component" value="Unassembled WGS sequence"/>
</dbReference>
<dbReference type="InterPro" id="IPR045005">
    <property type="entry name" value="BPM1-6"/>
</dbReference>
<dbReference type="InterPro" id="IPR002083">
    <property type="entry name" value="MATH/TRAF_dom"/>
</dbReference>
<gene>
    <name evidence="3" type="ORF">E2562_032076</name>
</gene>
<dbReference type="GO" id="GO:0016567">
    <property type="term" value="P:protein ubiquitination"/>
    <property type="evidence" value="ECO:0007669"/>
    <property type="project" value="InterPro"/>
</dbReference>
<evidence type="ECO:0000313" key="3">
    <source>
        <dbReference type="EMBL" id="KAF0900468.1"/>
    </source>
</evidence>
<evidence type="ECO:0000259" key="2">
    <source>
        <dbReference type="PROSITE" id="PS50144"/>
    </source>
</evidence>
<dbReference type="OrthoDB" id="679721at2759"/>
<accession>A0A6G1CJ15</accession>
<dbReference type="CDD" id="cd00121">
    <property type="entry name" value="MATH"/>
    <property type="match status" value="1"/>
</dbReference>
<dbReference type="SMART" id="SM00061">
    <property type="entry name" value="MATH"/>
    <property type="match status" value="1"/>
</dbReference>
<evidence type="ECO:0000313" key="4">
    <source>
        <dbReference type="Proteomes" id="UP000479710"/>
    </source>
</evidence>
<dbReference type="PANTHER" id="PTHR26379:SF474">
    <property type="entry name" value="OS08G0228200 PROTEIN"/>
    <property type="match status" value="1"/>
</dbReference>
<dbReference type="PANTHER" id="PTHR26379">
    <property type="entry name" value="BTB/POZ AND MATH DOMAIN-CONTAINING PROTEIN 1"/>
    <property type="match status" value="1"/>
</dbReference>
<keyword evidence="4" id="KW-1185">Reference proteome</keyword>
<dbReference type="EMBL" id="SPHZ02000009">
    <property type="protein sequence ID" value="KAF0900468.1"/>
    <property type="molecule type" value="Genomic_DNA"/>
</dbReference>
<proteinExistence type="predicted"/>
<dbReference type="AlphaFoldDB" id="A0A6G1CJ15"/>